<proteinExistence type="predicted"/>
<comment type="caution">
    <text evidence="2">The sequence shown here is derived from an EMBL/GenBank/DDBJ whole genome shotgun (WGS) entry which is preliminary data.</text>
</comment>
<evidence type="ECO:0000313" key="2">
    <source>
        <dbReference type="EMBL" id="MDQ1107837.1"/>
    </source>
</evidence>
<sequence length="118" mass="12889">MIPKLDTSTPSSAPMRSQASQASEQAPITHVNNVAAAMAFAAAPLYRTITSESDMPWCTLAQKYPNVLEYAAALKMTEEAPPAKSRSDQTTNGSQKCERDVDPALYARSANRHLDNRY</sequence>
<evidence type="ECO:0000313" key="3">
    <source>
        <dbReference type="Proteomes" id="UP001226084"/>
    </source>
</evidence>
<dbReference type="AlphaFoldDB" id="A0AAP5E978"/>
<accession>A0AAP5E978</accession>
<gene>
    <name evidence="2" type="ORF">QE424_000996</name>
</gene>
<evidence type="ECO:0000256" key="1">
    <source>
        <dbReference type="SAM" id="MobiDB-lite"/>
    </source>
</evidence>
<organism evidence="2 3">
    <name type="scientific">Stenotrophomonas rhizophila</name>
    <dbReference type="NCBI Taxonomy" id="216778"/>
    <lineage>
        <taxon>Bacteria</taxon>
        <taxon>Pseudomonadati</taxon>
        <taxon>Pseudomonadota</taxon>
        <taxon>Gammaproteobacteria</taxon>
        <taxon>Lysobacterales</taxon>
        <taxon>Lysobacteraceae</taxon>
        <taxon>Stenotrophomonas</taxon>
    </lineage>
</organism>
<reference evidence="2" key="1">
    <citation type="submission" date="2023-07" db="EMBL/GenBank/DDBJ databases">
        <title>Functional and genomic diversity of the sorghum phyllosphere microbiome.</title>
        <authorList>
            <person name="Shade A."/>
        </authorList>
    </citation>
    <scope>NUCLEOTIDE SEQUENCE</scope>
    <source>
        <strain evidence="2">SORGH_AS_0457</strain>
    </source>
</reference>
<feature type="region of interest" description="Disordered" evidence="1">
    <location>
        <begin position="78"/>
        <end position="118"/>
    </location>
</feature>
<dbReference type="Proteomes" id="UP001226084">
    <property type="component" value="Unassembled WGS sequence"/>
</dbReference>
<protein>
    <submittedName>
        <fullName evidence="2">Uncharacterized protein</fullName>
    </submittedName>
</protein>
<name>A0AAP5E978_9GAMM</name>
<dbReference type="RefSeq" id="WP_307106573.1">
    <property type="nucleotide sequence ID" value="NZ_JAUTAS010000001.1"/>
</dbReference>
<feature type="region of interest" description="Disordered" evidence="1">
    <location>
        <begin position="1"/>
        <end position="26"/>
    </location>
</feature>
<dbReference type="EMBL" id="JAUTAS010000001">
    <property type="protein sequence ID" value="MDQ1107837.1"/>
    <property type="molecule type" value="Genomic_DNA"/>
</dbReference>